<sequence>MKKHAPRRAPISPAHAELGRELRRVREAAARTMRDIGGYSSGHISNVENGHVMPSMELVETYARIGGDRVRIIGAYEAARRTTSTRRKDRQNPMGLTDPEPITAESPPDLIRGSYRVEDSEAYYFVDQKRIIREQDVIYKIRAKDRDVPYFISRRIYYSDPTLNALSITAGVGCQLARTAHDLTGEEYILLELDAPARPQDTAPQTISLNVKVNSDVPSVPMVRYSSGPETARRAVRVKFSSPELPSRVWWFRSSRLSPWAEIDPGPDQLLARSPSGLYFWDFFDLENEYVGLAWNWDGPYLGDDAG</sequence>
<dbReference type="InterPro" id="IPR010982">
    <property type="entry name" value="Lambda_DNA-bd_dom_sf"/>
</dbReference>
<feature type="region of interest" description="Disordered" evidence="1">
    <location>
        <begin position="1"/>
        <end position="20"/>
    </location>
</feature>
<dbReference type="Proteomes" id="UP000612899">
    <property type="component" value="Unassembled WGS sequence"/>
</dbReference>
<evidence type="ECO:0000313" key="2">
    <source>
        <dbReference type="EMBL" id="GIH03260.1"/>
    </source>
</evidence>
<dbReference type="SUPFAM" id="SSF47413">
    <property type="entry name" value="lambda repressor-like DNA-binding domains"/>
    <property type="match status" value="1"/>
</dbReference>
<name>A0A8J3Q4U8_9ACTN</name>
<dbReference type="GO" id="GO:0003677">
    <property type="term" value="F:DNA binding"/>
    <property type="evidence" value="ECO:0007669"/>
    <property type="project" value="InterPro"/>
</dbReference>
<evidence type="ECO:0000313" key="3">
    <source>
        <dbReference type="Proteomes" id="UP000612899"/>
    </source>
</evidence>
<accession>A0A8J3Q4U8</accession>
<reference evidence="2" key="1">
    <citation type="submission" date="2021-01" db="EMBL/GenBank/DDBJ databases">
        <title>Whole genome shotgun sequence of Rhizocola hellebori NBRC 109834.</title>
        <authorList>
            <person name="Komaki H."/>
            <person name="Tamura T."/>
        </authorList>
    </citation>
    <scope>NUCLEOTIDE SEQUENCE</scope>
    <source>
        <strain evidence="2">NBRC 109834</strain>
    </source>
</reference>
<dbReference type="CDD" id="cd00093">
    <property type="entry name" value="HTH_XRE"/>
    <property type="match status" value="1"/>
</dbReference>
<organism evidence="2 3">
    <name type="scientific">Rhizocola hellebori</name>
    <dbReference type="NCBI Taxonomy" id="1392758"/>
    <lineage>
        <taxon>Bacteria</taxon>
        <taxon>Bacillati</taxon>
        <taxon>Actinomycetota</taxon>
        <taxon>Actinomycetes</taxon>
        <taxon>Micromonosporales</taxon>
        <taxon>Micromonosporaceae</taxon>
        <taxon>Rhizocola</taxon>
    </lineage>
</organism>
<gene>
    <name evidence="2" type="ORF">Rhe02_13270</name>
</gene>
<comment type="caution">
    <text evidence="2">The sequence shown here is derived from an EMBL/GenBank/DDBJ whole genome shotgun (WGS) entry which is preliminary data.</text>
</comment>
<protein>
    <submittedName>
        <fullName evidence="2">Uncharacterized protein</fullName>
    </submittedName>
</protein>
<evidence type="ECO:0000256" key="1">
    <source>
        <dbReference type="SAM" id="MobiDB-lite"/>
    </source>
</evidence>
<dbReference type="EMBL" id="BONY01000006">
    <property type="protein sequence ID" value="GIH03260.1"/>
    <property type="molecule type" value="Genomic_DNA"/>
</dbReference>
<keyword evidence="3" id="KW-1185">Reference proteome</keyword>
<feature type="region of interest" description="Disordered" evidence="1">
    <location>
        <begin position="81"/>
        <end position="107"/>
    </location>
</feature>
<dbReference type="InterPro" id="IPR001387">
    <property type="entry name" value="Cro/C1-type_HTH"/>
</dbReference>
<proteinExistence type="predicted"/>
<dbReference type="AlphaFoldDB" id="A0A8J3Q4U8"/>